<dbReference type="EMBL" id="DF845871">
    <property type="protein sequence ID" value="GAT49809.1"/>
    <property type="molecule type" value="Genomic_DNA"/>
</dbReference>
<evidence type="ECO:0008006" key="4">
    <source>
        <dbReference type="Google" id="ProtNLM"/>
    </source>
</evidence>
<sequence length="508" mass="55935">MSTPTPVAWARYTLKPPRRSSLRTRTTTRRPQRGDHNAETMAVIAFENAIAAKDAAKGTPEGGWHELAVSSLIVGPVGVQADVSQSADDDDETRESQVQAGIFPPAQAPVVESPTNNATTITAPHIEIPNPLPNYTIRNRHQWLLQRQREVEFFKSIIRPFVPQQEEPVPMSPLEAVIRDPVKAVAIQESLSVHIARIKAERERRAARDAAMFVPVGGSVSDNEDDGEGWDDEGSEAESSSSEQDGENTVKGQDHEHGAIVRPKRQPLADLPVPTIKVDRELLSPEEEEDENDPGFVVFMDSATADIRAAKKEAFAIAGGFPWNFGAGGPLKRHFDDADLDATAFGRVFADITHKVVVDDSAVDEDGERPAKRRCLDEVEGKEDGVMNLLEFCNYDGDEEWLEDEAQDGQGLPVRALRDMTDGDMSMEVDRWVRLSARSPVLEGKENGGADEEVEVEVEAEAEVEENPEDGHDFVVYEGPVVDEEVEEEEVEDGKLSSDEEENDENAS</sequence>
<reference evidence="2" key="1">
    <citation type="submission" date="2014-09" db="EMBL/GenBank/DDBJ databases">
        <title>Genome sequence of the luminous mushroom Mycena chlorophos for searching fungal bioluminescence genes.</title>
        <authorList>
            <person name="Tanaka Y."/>
            <person name="Kasuga D."/>
            <person name="Oba Y."/>
            <person name="Hase S."/>
            <person name="Sato K."/>
            <person name="Oba Y."/>
            <person name="Sakakibara Y."/>
        </authorList>
    </citation>
    <scope>NUCLEOTIDE SEQUENCE</scope>
</reference>
<feature type="region of interest" description="Disordered" evidence="1">
    <location>
        <begin position="1"/>
        <end position="38"/>
    </location>
</feature>
<feature type="compositionally biased region" description="Acidic residues" evidence="1">
    <location>
        <begin position="481"/>
        <end position="492"/>
    </location>
</feature>
<keyword evidence="3" id="KW-1185">Reference proteome</keyword>
<organism evidence="2 3">
    <name type="scientific">Mycena chlorophos</name>
    <name type="common">Agaric fungus</name>
    <name type="synonym">Agaricus chlorophos</name>
    <dbReference type="NCBI Taxonomy" id="658473"/>
    <lineage>
        <taxon>Eukaryota</taxon>
        <taxon>Fungi</taxon>
        <taxon>Dikarya</taxon>
        <taxon>Basidiomycota</taxon>
        <taxon>Agaricomycotina</taxon>
        <taxon>Agaricomycetes</taxon>
        <taxon>Agaricomycetidae</taxon>
        <taxon>Agaricales</taxon>
        <taxon>Marasmiineae</taxon>
        <taxon>Mycenaceae</taxon>
        <taxon>Mycena</taxon>
    </lineage>
</organism>
<name>A0ABQ0LGZ7_MYCCL</name>
<gene>
    <name evidence="2" type="ORF">MCHLO_07098</name>
</gene>
<evidence type="ECO:0000313" key="3">
    <source>
        <dbReference type="Proteomes" id="UP000815677"/>
    </source>
</evidence>
<feature type="region of interest" description="Disordered" evidence="1">
    <location>
        <begin position="441"/>
        <end position="508"/>
    </location>
</feature>
<feature type="compositionally biased region" description="Acidic residues" evidence="1">
    <location>
        <begin position="222"/>
        <end position="236"/>
    </location>
</feature>
<dbReference type="Proteomes" id="UP000815677">
    <property type="component" value="Unassembled WGS sequence"/>
</dbReference>
<proteinExistence type="predicted"/>
<feature type="region of interest" description="Disordered" evidence="1">
    <location>
        <begin position="213"/>
        <end position="266"/>
    </location>
</feature>
<evidence type="ECO:0000256" key="1">
    <source>
        <dbReference type="SAM" id="MobiDB-lite"/>
    </source>
</evidence>
<accession>A0ABQ0LGZ7</accession>
<feature type="compositionally biased region" description="Acidic residues" evidence="1">
    <location>
        <begin position="449"/>
        <end position="468"/>
    </location>
</feature>
<evidence type="ECO:0000313" key="2">
    <source>
        <dbReference type="EMBL" id="GAT49809.1"/>
    </source>
</evidence>
<protein>
    <recommendedName>
        <fullName evidence="4">CCD97-like C-terminal domain-containing protein</fullName>
    </recommendedName>
</protein>
<feature type="compositionally biased region" description="Basic residues" evidence="1">
    <location>
        <begin position="16"/>
        <end position="31"/>
    </location>
</feature>
<feature type="compositionally biased region" description="Acidic residues" evidence="1">
    <location>
        <begin position="499"/>
        <end position="508"/>
    </location>
</feature>